<protein>
    <submittedName>
        <fullName evidence="2">Unannotated protein</fullName>
    </submittedName>
</protein>
<keyword evidence="1" id="KW-1133">Transmembrane helix</keyword>
<organism evidence="2">
    <name type="scientific">freshwater metagenome</name>
    <dbReference type="NCBI Taxonomy" id="449393"/>
    <lineage>
        <taxon>unclassified sequences</taxon>
        <taxon>metagenomes</taxon>
        <taxon>ecological metagenomes</taxon>
    </lineage>
</organism>
<proteinExistence type="predicted"/>
<dbReference type="AlphaFoldDB" id="A0A6J6ETR2"/>
<evidence type="ECO:0000256" key="1">
    <source>
        <dbReference type="SAM" id="Phobius"/>
    </source>
</evidence>
<dbReference type="EMBL" id="CAEZTM010000082">
    <property type="protein sequence ID" value="CAB4579891.1"/>
    <property type="molecule type" value="Genomic_DNA"/>
</dbReference>
<name>A0A6J6ETR2_9ZZZZ</name>
<evidence type="ECO:0000313" key="3">
    <source>
        <dbReference type="EMBL" id="CAB4638631.1"/>
    </source>
</evidence>
<feature type="transmembrane region" description="Helical" evidence="1">
    <location>
        <begin position="20"/>
        <end position="38"/>
    </location>
</feature>
<sequence>MHPLSARAKDREAGRASVEFLTSAIVLLIPVMFLAMSLSSIQNAAVATEAAARHGARVFVQEPNPQVAALRAEQAVAVALANHGFDAPSTLERSCSSSNCVAPGTMVVIRVGVEAPLFFSPLLPGFLGQATIPVIAQASAMVSRYGGAP</sequence>
<accession>A0A6J6ETR2</accession>
<gene>
    <name evidence="2" type="ORF">UFOPK1684_01320</name>
    <name evidence="3" type="ORF">UFOPK2158_00379</name>
</gene>
<keyword evidence="1" id="KW-0472">Membrane</keyword>
<keyword evidence="1" id="KW-0812">Transmembrane</keyword>
<reference evidence="2" key="1">
    <citation type="submission" date="2020-05" db="EMBL/GenBank/DDBJ databases">
        <authorList>
            <person name="Chiriac C."/>
            <person name="Salcher M."/>
            <person name="Ghai R."/>
            <person name="Kavagutti S V."/>
        </authorList>
    </citation>
    <scope>NUCLEOTIDE SEQUENCE</scope>
</reference>
<evidence type="ECO:0000313" key="2">
    <source>
        <dbReference type="EMBL" id="CAB4579891.1"/>
    </source>
</evidence>
<dbReference type="EMBL" id="CAEZVY010000026">
    <property type="protein sequence ID" value="CAB4638631.1"/>
    <property type="molecule type" value="Genomic_DNA"/>
</dbReference>